<evidence type="ECO:0000259" key="4">
    <source>
        <dbReference type="Pfam" id="PF03807"/>
    </source>
</evidence>
<dbReference type="Pfam" id="PF03807">
    <property type="entry name" value="F420_oxidored"/>
    <property type="match status" value="1"/>
</dbReference>
<gene>
    <name evidence="2" type="primary">proC</name>
    <name evidence="6" type="ORF">A6M21_03945</name>
</gene>
<accession>A0A1B7LI39</accession>
<feature type="domain" description="Pyrroline-5-carboxylate reductase catalytic N-terminal" evidence="4">
    <location>
        <begin position="3"/>
        <end position="96"/>
    </location>
</feature>
<dbReference type="SUPFAM" id="SSF51735">
    <property type="entry name" value="NAD(P)-binding Rossmann-fold domains"/>
    <property type="match status" value="1"/>
</dbReference>
<evidence type="ECO:0000256" key="2">
    <source>
        <dbReference type="HAMAP-Rule" id="MF_01925"/>
    </source>
</evidence>
<dbReference type="InterPro" id="IPR029036">
    <property type="entry name" value="P5CR_dimer"/>
</dbReference>
<dbReference type="RefSeq" id="WP_066666389.1">
    <property type="nucleotide sequence ID" value="NZ_LYVF01000040.1"/>
</dbReference>
<proteinExistence type="inferred from homology"/>
<dbReference type="Gene3D" id="3.40.50.720">
    <property type="entry name" value="NAD(P)-binding Rossmann-like Domain"/>
    <property type="match status" value="1"/>
</dbReference>
<comment type="catalytic activity">
    <reaction evidence="2">
        <text>L-proline + NAD(+) = (S)-1-pyrroline-5-carboxylate + NADH + 2 H(+)</text>
        <dbReference type="Rhea" id="RHEA:14105"/>
        <dbReference type="ChEBI" id="CHEBI:15378"/>
        <dbReference type="ChEBI" id="CHEBI:17388"/>
        <dbReference type="ChEBI" id="CHEBI:57540"/>
        <dbReference type="ChEBI" id="CHEBI:57945"/>
        <dbReference type="ChEBI" id="CHEBI:60039"/>
        <dbReference type="EC" id="1.5.1.2"/>
    </reaction>
</comment>
<keyword evidence="2" id="KW-0028">Amino-acid biosynthesis</keyword>
<keyword evidence="2" id="KW-0641">Proline biosynthesis</keyword>
<dbReference type="UniPathway" id="UPA00098">
    <property type="reaction ID" value="UER00361"/>
</dbReference>
<reference evidence="6 7" key="1">
    <citation type="submission" date="2016-04" db="EMBL/GenBank/DDBJ databases">
        <authorList>
            <person name="Evans L.H."/>
            <person name="Alamgir A."/>
            <person name="Owens N."/>
            <person name="Weber N.D."/>
            <person name="Virtaneva K."/>
            <person name="Barbian K."/>
            <person name="Babar A."/>
            <person name="Rosenke K."/>
        </authorList>
    </citation>
    <scope>NUCLEOTIDE SEQUENCE [LARGE SCALE GENOMIC DNA]</scope>
    <source>
        <strain evidence="6 7">LMa1</strain>
    </source>
</reference>
<evidence type="ECO:0000313" key="6">
    <source>
        <dbReference type="EMBL" id="OAT86084.1"/>
    </source>
</evidence>
<evidence type="ECO:0000313" key="7">
    <source>
        <dbReference type="Proteomes" id="UP000078532"/>
    </source>
</evidence>
<dbReference type="EMBL" id="LYVF01000040">
    <property type="protein sequence ID" value="OAT86084.1"/>
    <property type="molecule type" value="Genomic_DNA"/>
</dbReference>
<dbReference type="AlphaFoldDB" id="A0A1B7LI39"/>
<organism evidence="6 7">
    <name type="scientific">Desulfotomaculum copahuensis</name>
    <dbReference type="NCBI Taxonomy" id="1838280"/>
    <lineage>
        <taxon>Bacteria</taxon>
        <taxon>Bacillati</taxon>
        <taxon>Bacillota</taxon>
        <taxon>Clostridia</taxon>
        <taxon>Eubacteriales</taxon>
        <taxon>Desulfotomaculaceae</taxon>
        <taxon>Desulfotomaculum</taxon>
    </lineage>
</organism>
<dbReference type="PANTHER" id="PTHR11645:SF53">
    <property type="entry name" value="PYRROLINE-5-CARBOXYLATE REDUCTASE 3"/>
    <property type="match status" value="1"/>
</dbReference>
<feature type="domain" description="Pyrroline-5-carboxylate reductase dimerisation" evidence="5">
    <location>
        <begin position="159"/>
        <end position="261"/>
    </location>
</feature>
<keyword evidence="2" id="KW-0560">Oxidoreductase</keyword>
<keyword evidence="7" id="KW-1185">Reference proteome</keyword>
<dbReference type="InterPro" id="IPR036291">
    <property type="entry name" value="NAD(P)-bd_dom_sf"/>
</dbReference>
<protein>
    <recommendedName>
        <fullName evidence="2">Pyrroline-5-carboxylate reductase</fullName>
        <shortName evidence="2">P5C reductase</shortName>
        <shortName evidence="2">P5CR</shortName>
        <ecNumber evidence="2">1.5.1.2</ecNumber>
    </recommendedName>
    <alternativeName>
        <fullName evidence="2">PCA reductase</fullName>
    </alternativeName>
</protein>
<dbReference type="SUPFAM" id="SSF48179">
    <property type="entry name" value="6-phosphogluconate dehydrogenase C-terminal domain-like"/>
    <property type="match status" value="1"/>
</dbReference>
<feature type="binding site" evidence="3">
    <location>
        <begin position="6"/>
        <end position="11"/>
    </location>
    <ligand>
        <name>NADP(+)</name>
        <dbReference type="ChEBI" id="CHEBI:58349"/>
    </ligand>
</feature>
<comment type="caution">
    <text evidence="6">The sequence shown here is derived from an EMBL/GenBank/DDBJ whole genome shotgun (WGS) entry which is preliminary data.</text>
</comment>
<dbReference type="STRING" id="1838280.A6M21_03945"/>
<evidence type="ECO:0000256" key="3">
    <source>
        <dbReference type="PIRSR" id="PIRSR000193-1"/>
    </source>
</evidence>
<dbReference type="InterPro" id="IPR028939">
    <property type="entry name" value="P5C_Rdtase_cat_N"/>
</dbReference>
<dbReference type="EC" id="1.5.1.2" evidence="2"/>
<dbReference type="InterPro" id="IPR008927">
    <property type="entry name" value="6-PGluconate_DH-like_C_sf"/>
</dbReference>
<evidence type="ECO:0000259" key="5">
    <source>
        <dbReference type="Pfam" id="PF14748"/>
    </source>
</evidence>
<dbReference type="Gene3D" id="1.10.3730.10">
    <property type="entry name" value="ProC C-terminal domain-like"/>
    <property type="match status" value="1"/>
</dbReference>
<name>A0A1B7LI39_9FIRM</name>
<dbReference type="GO" id="GO:0005737">
    <property type="term" value="C:cytoplasm"/>
    <property type="evidence" value="ECO:0007669"/>
    <property type="project" value="UniProtKB-SubCell"/>
</dbReference>
<dbReference type="InterPro" id="IPR000304">
    <property type="entry name" value="Pyrroline-COOH_reductase"/>
</dbReference>
<dbReference type="Proteomes" id="UP000078532">
    <property type="component" value="Unassembled WGS sequence"/>
</dbReference>
<comment type="subcellular location">
    <subcellularLocation>
        <location evidence="2">Cytoplasm</location>
    </subcellularLocation>
</comment>
<comment type="catalytic activity">
    <reaction evidence="2">
        <text>L-proline + NADP(+) = (S)-1-pyrroline-5-carboxylate + NADPH + 2 H(+)</text>
        <dbReference type="Rhea" id="RHEA:14109"/>
        <dbReference type="ChEBI" id="CHEBI:15378"/>
        <dbReference type="ChEBI" id="CHEBI:17388"/>
        <dbReference type="ChEBI" id="CHEBI:57783"/>
        <dbReference type="ChEBI" id="CHEBI:58349"/>
        <dbReference type="ChEBI" id="CHEBI:60039"/>
        <dbReference type="EC" id="1.5.1.2"/>
    </reaction>
</comment>
<feature type="binding site" evidence="3">
    <location>
        <position position="56"/>
    </location>
    <ligand>
        <name>NADPH</name>
        <dbReference type="ChEBI" id="CHEBI:57783"/>
    </ligand>
</feature>
<keyword evidence="2 3" id="KW-0521">NADP</keyword>
<dbReference type="PANTHER" id="PTHR11645">
    <property type="entry name" value="PYRROLINE-5-CARBOXYLATE REDUCTASE"/>
    <property type="match status" value="1"/>
</dbReference>
<comment type="pathway">
    <text evidence="2">Amino-acid biosynthesis; L-proline biosynthesis; L-proline from L-glutamate 5-semialdehyde: step 1/1.</text>
</comment>
<dbReference type="HAMAP" id="MF_01925">
    <property type="entry name" value="P5C_reductase"/>
    <property type="match status" value="1"/>
</dbReference>
<keyword evidence="2" id="KW-0963">Cytoplasm</keyword>
<dbReference type="Pfam" id="PF14748">
    <property type="entry name" value="P5CR_dimer"/>
    <property type="match status" value="1"/>
</dbReference>
<evidence type="ECO:0000256" key="1">
    <source>
        <dbReference type="ARBA" id="ARBA00005525"/>
    </source>
</evidence>
<dbReference type="PIRSF" id="PIRSF000193">
    <property type="entry name" value="Pyrrol-5-carb_rd"/>
    <property type="match status" value="1"/>
</dbReference>
<dbReference type="GO" id="GO:0004735">
    <property type="term" value="F:pyrroline-5-carboxylate reductase activity"/>
    <property type="evidence" value="ECO:0007669"/>
    <property type="project" value="UniProtKB-UniRule"/>
</dbReference>
<comment type="similarity">
    <text evidence="1 2">Belongs to the pyrroline-5-carboxylate reductase family.</text>
</comment>
<dbReference type="OrthoDB" id="9805754at2"/>
<comment type="function">
    <text evidence="2">Catalyzes the reduction of 1-pyrroline-5-carboxylate (PCA) to L-proline.</text>
</comment>
<sequence length="274" mass="30364">MNIGIIGTGSLGRMLIEGFIEQKICQPDQIYISNRTIEKMQKIKSIYPLINLADNNKCVLEKADWIFICVKPLDLPFVFQETGTSFPDNKLIISTLLAPGLEYLDSLIKGKVLRIYPSITQSTGHGVMLVAFGKRVIETEKRELLDCFNRLGKAFEISERYFRIAGDITSCGPAFMAYMTASLANTAIEHGLDKSLALDMAGETMLGTALLLKEKQLSFEQMINQVATPGGCTAAGVQILARDLSPIIADLFQATREKEKEIINNVTESMQNLF</sequence>
<dbReference type="GO" id="GO:0055129">
    <property type="term" value="P:L-proline biosynthetic process"/>
    <property type="evidence" value="ECO:0007669"/>
    <property type="project" value="UniProtKB-UniRule"/>
</dbReference>